<dbReference type="InterPro" id="IPR010569">
    <property type="entry name" value="Myotubularin-like_Pase_dom"/>
</dbReference>
<name>A0A2P6NWD4_9EUKA</name>
<dbReference type="InterPro" id="IPR001849">
    <property type="entry name" value="PH_domain"/>
</dbReference>
<comment type="similarity">
    <text evidence="1">Belongs to the protein-tyrosine phosphatase family. Non-receptor class myotubularin subfamily.</text>
</comment>
<evidence type="ECO:0000256" key="4">
    <source>
        <dbReference type="SAM" id="MobiDB-lite"/>
    </source>
</evidence>
<gene>
    <name evidence="7" type="ORF">PROFUN_03383</name>
</gene>
<dbReference type="InParanoid" id="A0A2P6NWD4"/>
<dbReference type="STRING" id="1890364.A0A2P6NWD4"/>
<evidence type="ECO:0000256" key="2">
    <source>
        <dbReference type="PIRSR" id="PIRSR630564-1"/>
    </source>
</evidence>
<dbReference type="PROSITE" id="PS50003">
    <property type="entry name" value="PH_DOMAIN"/>
    <property type="match status" value="1"/>
</dbReference>
<dbReference type="InterPro" id="IPR029021">
    <property type="entry name" value="Prot-tyrosine_phosphatase-like"/>
</dbReference>
<evidence type="ECO:0000256" key="1">
    <source>
        <dbReference type="ARBA" id="ARBA00007471"/>
    </source>
</evidence>
<dbReference type="Proteomes" id="UP000241769">
    <property type="component" value="Unassembled WGS sequence"/>
</dbReference>
<dbReference type="PROSITE" id="PS51339">
    <property type="entry name" value="PPASE_MYOTUBULARIN"/>
    <property type="match status" value="1"/>
</dbReference>
<dbReference type="GO" id="GO:0046856">
    <property type="term" value="P:phosphatidylinositol dephosphorylation"/>
    <property type="evidence" value="ECO:0007669"/>
    <property type="project" value="TreeGrafter"/>
</dbReference>
<feature type="active site" description="Phosphocysteine intermediate" evidence="2">
    <location>
        <position position="732"/>
    </location>
</feature>
<feature type="domain" description="Myotubularin phosphatase" evidence="6">
    <location>
        <begin position="471"/>
        <end position="900"/>
    </location>
</feature>
<feature type="compositionally biased region" description="Polar residues" evidence="4">
    <location>
        <begin position="593"/>
        <end position="609"/>
    </location>
</feature>
<reference evidence="7 8" key="1">
    <citation type="journal article" date="2018" name="Genome Biol. Evol.">
        <title>Multiple Roots of Fruiting Body Formation in Amoebozoa.</title>
        <authorList>
            <person name="Hillmann F."/>
            <person name="Forbes G."/>
            <person name="Novohradska S."/>
            <person name="Ferling I."/>
            <person name="Riege K."/>
            <person name="Groth M."/>
            <person name="Westermann M."/>
            <person name="Marz M."/>
            <person name="Spaller T."/>
            <person name="Winckler T."/>
            <person name="Schaap P."/>
            <person name="Glockner G."/>
        </authorList>
    </citation>
    <scope>NUCLEOTIDE SEQUENCE [LARGE SCALE GENOMIC DNA]</scope>
    <source>
        <strain evidence="7 8">Jena</strain>
    </source>
</reference>
<evidence type="ECO:0000313" key="8">
    <source>
        <dbReference type="Proteomes" id="UP000241769"/>
    </source>
</evidence>
<protein>
    <submittedName>
        <fullName evidence="7">Myotubularin-related protein 2 isoform 1</fullName>
    </submittedName>
</protein>
<feature type="domain" description="PH" evidence="5">
    <location>
        <begin position="1"/>
        <end position="96"/>
    </location>
</feature>
<dbReference type="SUPFAM" id="SSF52799">
    <property type="entry name" value="(Phosphotyrosine protein) phosphatases II"/>
    <property type="match status" value="1"/>
</dbReference>
<keyword evidence="8" id="KW-1185">Reference proteome</keyword>
<dbReference type="PANTHER" id="PTHR10807">
    <property type="entry name" value="MYOTUBULARIN-RELATED"/>
    <property type="match status" value="1"/>
</dbReference>
<dbReference type="InterPro" id="IPR011993">
    <property type="entry name" value="PH-like_dom_sf"/>
</dbReference>
<organism evidence="7 8">
    <name type="scientific">Planoprotostelium fungivorum</name>
    <dbReference type="NCBI Taxonomy" id="1890364"/>
    <lineage>
        <taxon>Eukaryota</taxon>
        <taxon>Amoebozoa</taxon>
        <taxon>Evosea</taxon>
        <taxon>Variosea</taxon>
        <taxon>Cavosteliida</taxon>
        <taxon>Cavosteliaceae</taxon>
        <taxon>Planoprotostelium</taxon>
    </lineage>
</organism>
<dbReference type="AlphaFoldDB" id="A0A2P6NWD4"/>
<dbReference type="GO" id="GO:0005737">
    <property type="term" value="C:cytoplasm"/>
    <property type="evidence" value="ECO:0007669"/>
    <property type="project" value="TreeGrafter"/>
</dbReference>
<proteinExistence type="inferred from homology"/>
<dbReference type="Gene3D" id="2.30.29.30">
    <property type="entry name" value="Pleckstrin-homology domain (PH domain)/Phosphotyrosine-binding domain (PTB)"/>
    <property type="match status" value="2"/>
</dbReference>
<feature type="compositionally biased region" description="Basic and acidic residues" evidence="4">
    <location>
        <begin position="124"/>
        <end position="139"/>
    </location>
</feature>
<dbReference type="GO" id="GO:0004438">
    <property type="term" value="F:phosphatidylinositol-3-phosphate phosphatase activity"/>
    <property type="evidence" value="ECO:0007669"/>
    <property type="project" value="TreeGrafter"/>
</dbReference>
<dbReference type="GO" id="GO:0016020">
    <property type="term" value="C:membrane"/>
    <property type="evidence" value="ECO:0007669"/>
    <property type="project" value="TreeGrafter"/>
</dbReference>
<feature type="binding site" evidence="3">
    <location>
        <begin position="649"/>
        <end position="652"/>
    </location>
    <ligand>
        <name>substrate</name>
    </ligand>
</feature>
<evidence type="ECO:0000256" key="3">
    <source>
        <dbReference type="PIRSR" id="PIRSR630564-2"/>
    </source>
</evidence>
<evidence type="ECO:0000313" key="7">
    <source>
        <dbReference type="EMBL" id="PRP88274.1"/>
    </source>
</evidence>
<comment type="caution">
    <text evidence="7">The sequence shown here is derived from an EMBL/GenBank/DDBJ whole genome shotgun (WGS) entry which is preliminary data.</text>
</comment>
<dbReference type="SUPFAM" id="SSF50729">
    <property type="entry name" value="PH domain-like"/>
    <property type="match status" value="2"/>
</dbReference>
<sequence length="1054" mass="118393">MEGHSGHLLIKEDGNTWSRCYGTLQGQSLSLYLDTEEGRVLKRLIDVTGASVDSIQKDGDTTDCLVVVGADGSEIQLATEEQDKAIWMSSLRDATQRVNRNIMQPTDEHPLSPKNASDEDDTDVPTKETKANTDERQHVSDANGQPPFVVQNDEKPQLDDPSLQPLSPMSNLRVVDEYLPEKQHRKSVAAPLLLGSKRPAGIRALSSSQLSSNSNPSDYPKIIHLLREDENTSVQVTVNSEEVTVGDVARSVAGATVATYQTWTLYVRDNTSMQEKMIDLQHYCDDRHDTVIVARPFLTTEAPLQLKDGSVDIVKSSETPRNDGVSALSIDPRCPWEKLLSGEATLFFRNLTRLRFSTHRNYNSVNGTLYVTNFRLFFIDEDHPSSMAQSIPLCNIRDVRRYKRTKNSRAELPSSLNAVEIICKDLRSLVICAGKGSTVSAKFVRDIIDAIPACQEKLFAFHWKHKFEGRGWSVYNATEEYKRLGLPNGKWRITRVNEEFKMSASYPPLLVVPASVTDEELLKVAEFRSRGRIPACIWRHAKNGAALLRCSQPGTGLRRSRCVEDEKLLDQATEPETEPTPNSPRLVMEEPTQRSQRAQTMATPSSPGRKNTKITRKMSIGVSKKEIKPKVKKPLYISDSRPKVNAQVNVLKGFGYENMEMYSNATLEFWNIDNIHVMRSSLKKAANACRYEFDATEYNKSQWSEHIKRVMGCSLRIAELLDSEGITVLAHCTDGWDRTAQNVALAELLLDPYYRSLDGFIVLVEKEFLSFGHKAAIRIGHDSDNIYSPKDKERSPIFLQFLDCVWQVLRQLPNYFEFKEELLVCMSDHTQSCLFGTFLCNNEAERKNEKIPEKTASLWDFIHYNRPHFVNPSYAPVATSVYPLYTKFNVSEVKPWLSVYGRWCRGATGEEYTSTPSFTVLYKSIFIRQYRQQVAPRTLSPATGDLYFHVSLSGNTVTALGNKNSACSGTPLNGSLTSTLGACLSTNQTHGISIKAYMGPTFQPAPGPHDTISFKHDQLCRRTICLSQGEVYNAVDSSLFCGELIAVAFTASHY</sequence>
<feature type="region of interest" description="Disordered" evidence="4">
    <location>
        <begin position="102"/>
        <end position="169"/>
    </location>
</feature>
<evidence type="ECO:0000259" key="5">
    <source>
        <dbReference type="PROSITE" id="PS50003"/>
    </source>
</evidence>
<feature type="binding site" evidence="3">
    <location>
        <begin position="674"/>
        <end position="675"/>
    </location>
    <ligand>
        <name>substrate</name>
    </ligand>
</feature>
<dbReference type="SMART" id="SM00233">
    <property type="entry name" value="PH"/>
    <property type="match status" value="1"/>
</dbReference>
<evidence type="ECO:0000259" key="6">
    <source>
        <dbReference type="PROSITE" id="PS51339"/>
    </source>
</evidence>
<dbReference type="OrthoDB" id="271628at2759"/>
<dbReference type="EMBL" id="MDYQ01000012">
    <property type="protein sequence ID" value="PRP88274.1"/>
    <property type="molecule type" value="Genomic_DNA"/>
</dbReference>
<feature type="binding site" evidence="3">
    <location>
        <begin position="732"/>
        <end position="738"/>
    </location>
    <ligand>
        <name>substrate</name>
    </ligand>
</feature>
<dbReference type="InterPro" id="IPR030564">
    <property type="entry name" value="Myotubularin"/>
</dbReference>
<feature type="region of interest" description="Disordered" evidence="4">
    <location>
        <begin position="566"/>
        <end position="612"/>
    </location>
</feature>
<dbReference type="Pfam" id="PF00169">
    <property type="entry name" value="PH"/>
    <property type="match status" value="1"/>
</dbReference>
<dbReference type="PANTHER" id="PTHR10807:SF128">
    <property type="entry name" value="PHOSPHATIDYLINOSITOL-3,5-BISPHOSPHATE 3-PHOSPHATASE"/>
    <property type="match status" value="1"/>
</dbReference>
<accession>A0A2P6NWD4</accession>
<dbReference type="Pfam" id="PF06602">
    <property type="entry name" value="Myotub-related"/>
    <property type="match status" value="1"/>
</dbReference>